<protein>
    <submittedName>
        <fullName evidence="1">Uncharacterized protein</fullName>
    </submittedName>
</protein>
<comment type="caution">
    <text evidence="1">The sequence shown here is derived from an EMBL/GenBank/DDBJ whole genome shotgun (WGS) entry which is preliminary data.</text>
</comment>
<name>A0A2N5TPA8_9BASI</name>
<keyword evidence="2" id="KW-1185">Reference proteome</keyword>
<dbReference type="AlphaFoldDB" id="A0A2N5TPA8"/>
<dbReference type="EMBL" id="PGCJ01000491">
    <property type="protein sequence ID" value="PLW27343.1"/>
    <property type="molecule type" value="Genomic_DNA"/>
</dbReference>
<evidence type="ECO:0000313" key="2">
    <source>
        <dbReference type="Proteomes" id="UP000235388"/>
    </source>
</evidence>
<sequence>MPDGLLVRQLGRLISSAAKHRVLNPSFAFRVGRFPRTGIGPCSPRPFLTSAQPALPRFYPQYRSGISIGRNAVFPAFLQQLPSSRRMTVIRATRAISKSSPYPYQSTLSQSYRRRSRASSCCMSSRFRPRGKNLLMCDAAYVLFSSVPSNSSSK</sequence>
<proteinExistence type="predicted"/>
<reference evidence="1 2" key="1">
    <citation type="submission" date="2017-11" db="EMBL/GenBank/DDBJ databases">
        <title>De novo assembly and phasing of dikaryotic genomes from two isolates of Puccinia coronata f. sp. avenae, the causal agent of oat crown rust.</title>
        <authorList>
            <person name="Miller M.E."/>
            <person name="Zhang Y."/>
            <person name="Omidvar V."/>
            <person name="Sperschneider J."/>
            <person name="Schwessinger B."/>
            <person name="Raley C."/>
            <person name="Palmer J.M."/>
            <person name="Garnica D."/>
            <person name="Upadhyaya N."/>
            <person name="Rathjen J."/>
            <person name="Taylor J.M."/>
            <person name="Park R.F."/>
            <person name="Dodds P.N."/>
            <person name="Hirsch C.D."/>
            <person name="Kianian S.F."/>
            <person name="Figueroa M."/>
        </authorList>
    </citation>
    <scope>NUCLEOTIDE SEQUENCE [LARGE SCALE GENOMIC DNA]</scope>
    <source>
        <strain evidence="1">12NC29</strain>
    </source>
</reference>
<accession>A0A2N5TPA8</accession>
<evidence type="ECO:0000313" key="1">
    <source>
        <dbReference type="EMBL" id="PLW27343.1"/>
    </source>
</evidence>
<organism evidence="1 2">
    <name type="scientific">Puccinia coronata f. sp. avenae</name>
    <dbReference type="NCBI Taxonomy" id="200324"/>
    <lineage>
        <taxon>Eukaryota</taxon>
        <taxon>Fungi</taxon>
        <taxon>Dikarya</taxon>
        <taxon>Basidiomycota</taxon>
        <taxon>Pucciniomycotina</taxon>
        <taxon>Pucciniomycetes</taxon>
        <taxon>Pucciniales</taxon>
        <taxon>Pucciniaceae</taxon>
        <taxon>Puccinia</taxon>
    </lineage>
</organism>
<dbReference type="Proteomes" id="UP000235388">
    <property type="component" value="Unassembled WGS sequence"/>
</dbReference>
<gene>
    <name evidence="1" type="ORF">PCANC_22711</name>
</gene>